<feature type="region of interest" description="Disordered" evidence="1">
    <location>
        <begin position="49"/>
        <end position="232"/>
    </location>
</feature>
<keyword evidence="3" id="KW-0732">Signal</keyword>
<evidence type="ECO:0000256" key="2">
    <source>
        <dbReference type="SAM" id="Phobius"/>
    </source>
</evidence>
<feature type="compositionally biased region" description="Acidic residues" evidence="1">
    <location>
        <begin position="168"/>
        <end position="181"/>
    </location>
</feature>
<keyword evidence="2" id="KW-1133">Transmembrane helix</keyword>
<evidence type="ECO:0000313" key="5">
    <source>
        <dbReference type="Proteomes" id="UP000265427"/>
    </source>
</evidence>
<evidence type="ECO:0000313" key="4">
    <source>
        <dbReference type="EMBL" id="RHX99794.1"/>
    </source>
</evidence>
<feature type="compositionally biased region" description="Low complexity" evidence="1">
    <location>
        <begin position="222"/>
        <end position="232"/>
    </location>
</feature>
<organism evidence="4 5">
    <name type="scientific">Aphanomyces astaci</name>
    <name type="common">Crayfish plague agent</name>
    <dbReference type="NCBI Taxonomy" id="112090"/>
    <lineage>
        <taxon>Eukaryota</taxon>
        <taxon>Sar</taxon>
        <taxon>Stramenopiles</taxon>
        <taxon>Oomycota</taxon>
        <taxon>Saprolegniomycetes</taxon>
        <taxon>Saprolegniales</taxon>
        <taxon>Verrucalvaceae</taxon>
        <taxon>Aphanomyces</taxon>
    </lineage>
</organism>
<evidence type="ECO:0000256" key="3">
    <source>
        <dbReference type="SAM" id="SignalP"/>
    </source>
</evidence>
<dbReference type="Proteomes" id="UP000265427">
    <property type="component" value="Unassembled WGS sequence"/>
</dbReference>
<feature type="compositionally biased region" description="Acidic residues" evidence="1">
    <location>
        <begin position="107"/>
        <end position="118"/>
    </location>
</feature>
<proteinExistence type="predicted"/>
<dbReference type="EMBL" id="QUSZ01008893">
    <property type="protein sequence ID" value="RHX99794.1"/>
    <property type="molecule type" value="Genomic_DNA"/>
</dbReference>
<feature type="compositionally biased region" description="Acidic residues" evidence="1">
    <location>
        <begin position="49"/>
        <end position="60"/>
    </location>
</feature>
<name>A0A397A0C0_APHAT</name>
<keyword evidence="2" id="KW-0812">Transmembrane</keyword>
<reference evidence="4 5" key="1">
    <citation type="submission" date="2018-08" db="EMBL/GenBank/DDBJ databases">
        <title>Aphanomyces genome sequencing and annotation.</title>
        <authorList>
            <person name="Minardi D."/>
            <person name="Oidtmann B."/>
            <person name="Van Der Giezen M."/>
            <person name="Studholme D.J."/>
        </authorList>
    </citation>
    <scope>NUCLEOTIDE SEQUENCE [LARGE SCALE GENOMIC DNA]</scope>
    <source>
        <strain evidence="4 5">Kv</strain>
    </source>
</reference>
<accession>A0A397A0C0</accession>
<feature type="compositionally biased region" description="Acidic residues" evidence="1">
    <location>
        <begin position="78"/>
        <end position="89"/>
    </location>
</feature>
<feature type="compositionally biased region" description="Acidic residues" evidence="1">
    <location>
        <begin position="136"/>
        <end position="150"/>
    </location>
</feature>
<keyword evidence="2" id="KW-0472">Membrane</keyword>
<feature type="chain" id="PRO_5017372864" evidence="3">
    <location>
        <begin position="24"/>
        <end position="1016"/>
    </location>
</feature>
<comment type="caution">
    <text evidence="4">The sequence shown here is derived from an EMBL/GenBank/DDBJ whole genome shotgun (WGS) entry which is preliminary data.</text>
</comment>
<dbReference type="AlphaFoldDB" id="A0A397A0C0"/>
<sequence>MKISYLLAALAPIALHGPTLVGAKEAYGTTTTTAAPSYGYATPTTTAIPDDDGYGYEETEAPTTTRRRYSRRTTTVAPDDDGYGYEETEAPTTTRRRYTRPTTTVAPDDDGYGYEETEAPTTTRRHYTRPTTTVAPDDDGYGYDDEEETEAPTTTRRRYSRPTTTVAPEDDGYGYDDEETEAPTTTRRRYSRPTTTLAPDDNGYGYDDDTDAPTTTKRAYSKPTTTKRVTPAPTTTVAPAHVEFLKFWNTQLFCDAQLAFTECLLDVNVVQDFATTARAAHCIKSFTTTLCHTVNDQGYHNGKVSVGAQSCTDDAALAALYTIADIQRVTIGGALTPVNLFLADNPDSFTLVKSAIASQALVTYGSCVTGSLVYFADQSNAQQVFGNAAGTCLNSILKTCSNGDYEDDNPQENNYQSSFALKDLLSKSTVWTDKELHDGHKASPVFLSDGQVAPPPPAVVKSEVELLADLLSSAPGSSSTRFTKISLSPSKNAPNTASLVVYPNYYSALNYHLNPVATIPDSGVPPPVVAAAVLLAAETIHLPTHATGGLQPEHLVDFPGTPIGDLAFHFPAQVWDVSTSSWKPQAYGAGGPGQFPEGTPYDPITPAEGIRDTCKHFYTLSLIAYFAGVDTGDYCFSIDKYSVEFVESGKVQDLRFEQLTANPDQGPCDTPFRPLAFGFLNAIANSAIAVLDDVTATAQDKANANNALIGAQVWWLAVNTEEHACVPGYKVSWDDPSYCPRHLARFRQHTRCCRSFASVQQAKKDKQDKTYKPVTQGHYAKDIPAVCPDHEDIEYTTLVYSESQKGDLTATEPTFVLPHFLGLIDKTIRTFLIFQGVEANLSDDQKAAFYASLDFFHFDPNTYKTLADLHINPTLPQDVPYPQDPYESAYLNQNDYCASAFDTVSINWGRIIPLEPSPNTCYNPSCLLSRYIDCAERPAVDEDAKYKAHKRYIPVYNNQATSYYRSLLNVESSPANWILLSSTGFVAGIVVVAVAQLAMTMRRSTSDATVPYRQIM</sequence>
<evidence type="ECO:0000256" key="1">
    <source>
        <dbReference type="SAM" id="MobiDB-lite"/>
    </source>
</evidence>
<feature type="signal peptide" evidence="3">
    <location>
        <begin position="1"/>
        <end position="23"/>
    </location>
</feature>
<feature type="compositionally biased region" description="Low complexity" evidence="1">
    <location>
        <begin position="192"/>
        <end position="205"/>
    </location>
</feature>
<gene>
    <name evidence="4" type="ORF">DYB36_002891</name>
</gene>
<feature type="transmembrane region" description="Helical" evidence="2">
    <location>
        <begin position="977"/>
        <end position="998"/>
    </location>
</feature>
<protein>
    <submittedName>
        <fullName evidence="4">Uncharacterized protein</fullName>
    </submittedName>
</protein>